<dbReference type="Pfam" id="PF00010">
    <property type="entry name" value="HLH"/>
    <property type="match status" value="1"/>
</dbReference>
<evidence type="ECO:0000256" key="2">
    <source>
        <dbReference type="ARBA" id="ARBA00023015"/>
    </source>
</evidence>
<gene>
    <name evidence="8" type="ORF">F0562_013224</name>
</gene>
<dbReference type="Pfam" id="PF14215">
    <property type="entry name" value="bHLH-MYC_N"/>
    <property type="match status" value="1"/>
</dbReference>
<dbReference type="InterPro" id="IPR025610">
    <property type="entry name" value="MYC/MYB_N"/>
</dbReference>
<dbReference type="AlphaFoldDB" id="A0A5J4ZUK8"/>
<organism evidence="8 9">
    <name type="scientific">Nyssa sinensis</name>
    <dbReference type="NCBI Taxonomy" id="561372"/>
    <lineage>
        <taxon>Eukaryota</taxon>
        <taxon>Viridiplantae</taxon>
        <taxon>Streptophyta</taxon>
        <taxon>Embryophyta</taxon>
        <taxon>Tracheophyta</taxon>
        <taxon>Spermatophyta</taxon>
        <taxon>Magnoliopsida</taxon>
        <taxon>eudicotyledons</taxon>
        <taxon>Gunneridae</taxon>
        <taxon>Pentapetalae</taxon>
        <taxon>asterids</taxon>
        <taxon>Cornales</taxon>
        <taxon>Nyssaceae</taxon>
        <taxon>Nyssa</taxon>
    </lineage>
</organism>
<sequence length="639" mass="71490">MATEQQNQEGVPENLRKQLSVVVRSIQWSYAIFWSISSRQPGALEWGDGYYNGDIKTRKTVQAIEFNADQLGLQRSEQLRELYKSLSAGETNPQAKRPSAALSPEDLTDTEWYYLVCMSFVFNIGQGLPGRTLAKGQPTWLCNAHYADSKVFSRSLLAKSASIQTVVCFPFLGGVVELGVTELVLEDPNLIQHMNSFLEIPCPVVSKISDYISGNAGDDKDRLCAKLNDNLLDANLNPVVECEVGQICSPDNSSNGFVPNNQAEESFMVEGLNRGLVQVHSCQFVDDEISNCVHNSMNSSDCISQTYVNPEKAVPFSNGEKVNNGCLLDLQECNRMKLNSLDIRNSDVHYQSFLSTLLKSSHQLILGPYFQNCNKESSFVRWKQGPVGVQMPGTGTPQRLVKKVLFQVAQMHGDCSLEPREDNNRRDGLWRPEVDETDTNHVLSERRQGEKMNERFLALGSLVPSTSKVDKVSILDSTIEYLKELESRVEELESCVEVTELDETIRRKPQDTVERTSDNYGNNKIGSGKTSLVNKRKACDIDEMEPEIKRVLLKDSSADNISVCMMKKDVLIKVRCPWRECLLLEIVDAISNLHLDSHSVQSSNVDGILSLTIRSKFKGSTVAPARMIRQALQGVIWKC</sequence>
<name>A0A5J4ZUK8_9ASTE</name>
<dbReference type="SMART" id="SM00353">
    <property type="entry name" value="HLH"/>
    <property type="match status" value="1"/>
</dbReference>
<dbReference type="GO" id="GO:0046983">
    <property type="term" value="F:protein dimerization activity"/>
    <property type="evidence" value="ECO:0007669"/>
    <property type="project" value="InterPro"/>
</dbReference>
<dbReference type="EMBL" id="CM018048">
    <property type="protein sequence ID" value="KAA8522415.1"/>
    <property type="molecule type" value="Genomic_DNA"/>
</dbReference>
<evidence type="ECO:0000256" key="1">
    <source>
        <dbReference type="ARBA" id="ARBA00004123"/>
    </source>
</evidence>
<dbReference type="Pfam" id="PF22754">
    <property type="entry name" value="bHLH-TF_ACT-like_plant"/>
    <property type="match status" value="1"/>
</dbReference>
<evidence type="ECO:0000256" key="4">
    <source>
        <dbReference type="ARBA" id="ARBA00023163"/>
    </source>
</evidence>
<keyword evidence="2" id="KW-0805">Transcription regulation</keyword>
<feature type="coiled-coil region" evidence="6">
    <location>
        <begin position="475"/>
        <end position="502"/>
    </location>
</feature>
<dbReference type="Gene3D" id="4.10.280.10">
    <property type="entry name" value="Helix-loop-helix DNA-binding domain"/>
    <property type="match status" value="1"/>
</dbReference>
<evidence type="ECO:0000256" key="6">
    <source>
        <dbReference type="SAM" id="Coils"/>
    </source>
</evidence>
<keyword evidence="4" id="KW-0804">Transcription</keyword>
<comment type="subcellular location">
    <subcellularLocation>
        <location evidence="1">Nucleus</location>
    </subcellularLocation>
</comment>
<evidence type="ECO:0000259" key="7">
    <source>
        <dbReference type="PROSITE" id="PS50888"/>
    </source>
</evidence>
<keyword evidence="3" id="KW-0010">Activator</keyword>
<dbReference type="PANTHER" id="PTHR46266:SF3">
    <property type="entry name" value="TRANSCRIPTION FACTOR EGL1"/>
    <property type="match status" value="1"/>
</dbReference>
<dbReference type="PROSITE" id="PS50888">
    <property type="entry name" value="BHLH"/>
    <property type="match status" value="1"/>
</dbReference>
<reference evidence="8 9" key="1">
    <citation type="submission" date="2019-09" db="EMBL/GenBank/DDBJ databases">
        <title>A chromosome-level genome assembly of the Chinese tupelo Nyssa sinensis.</title>
        <authorList>
            <person name="Yang X."/>
            <person name="Kang M."/>
            <person name="Yang Y."/>
            <person name="Xiong H."/>
            <person name="Wang M."/>
            <person name="Zhang Z."/>
            <person name="Wang Z."/>
            <person name="Wu H."/>
            <person name="Ma T."/>
            <person name="Liu J."/>
            <person name="Xi Z."/>
        </authorList>
    </citation>
    <scope>NUCLEOTIDE SEQUENCE [LARGE SCALE GENOMIC DNA]</scope>
    <source>
        <strain evidence="8">J267</strain>
        <tissue evidence="8">Leaf</tissue>
    </source>
</reference>
<evidence type="ECO:0000313" key="9">
    <source>
        <dbReference type="Proteomes" id="UP000325577"/>
    </source>
</evidence>
<dbReference type="GO" id="GO:0005634">
    <property type="term" value="C:nucleus"/>
    <property type="evidence" value="ECO:0007669"/>
    <property type="project" value="UniProtKB-SubCell"/>
</dbReference>
<dbReference type="PANTHER" id="PTHR46266">
    <property type="entry name" value="TRANSCRIPTION FACTOR TT8"/>
    <property type="match status" value="1"/>
</dbReference>
<dbReference type="InterPro" id="IPR036638">
    <property type="entry name" value="HLH_DNA-bd_sf"/>
</dbReference>
<accession>A0A5J4ZUK8</accession>
<keyword evidence="6" id="KW-0175">Coiled coil</keyword>
<evidence type="ECO:0000313" key="8">
    <source>
        <dbReference type="EMBL" id="KAA8522415.1"/>
    </source>
</evidence>
<evidence type="ECO:0000256" key="3">
    <source>
        <dbReference type="ARBA" id="ARBA00023159"/>
    </source>
</evidence>
<dbReference type="InterPro" id="IPR011598">
    <property type="entry name" value="bHLH_dom"/>
</dbReference>
<keyword evidence="9" id="KW-1185">Reference proteome</keyword>
<proteinExistence type="predicted"/>
<feature type="domain" description="BHLH" evidence="7">
    <location>
        <begin position="436"/>
        <end position="485"/>
    </location>
</feature>
<dbReference type="Proteomes" id="UP000325577">
    <property type="component" value="Linkage Group LG5"/>
</dbReference>
<dbReference type="OrthoDB" id="690068at2759"/>
<dbReference type="SUPFAM" id="SSF47459">
    <property type="entry name" value="HLH, helix-loop-helix DNA-binding domain"/>
    <property type="match status" value="1"/>
</dbReference>
<dbReference type="InterPro" id="IPR054502">
    <property type="entry name" value="bHLH-TF_ACT-like_plant"/>
</dbReference>
<dbReference type="GO" id="GO:0080090">
    <property type="term" value="P:regulation of primary metabolic process"/>
    <property type="evidence" value="ECO:0007669"/>
    <property type="project" value="UniProtKB-ARBA"/>
</dbReference>
<protein>
    <recommendedName>
        <fullName evidence="7">BHLH domain-containing protein</fullName>
    </recommendedName>
</protein>
<evidence type="ECO:0000256" key="5">
    <source>
        <dbReference type="ARBA" id="ARBA00023242"/>
    </source>
</evidence>
<keyword evidence="5" id="KW-0539">Nucleus</keyword>